<gene>
    <name evidence="1" type="ORF">LVIROSA_LOCUS3734</name>
</gene>
<reference evidence="1 2" key="1">
    <citation type="submission" date="2022-01" db="EMBL/GenBank/DDBJ databases">
        <authorList>
            <person name="Xiong W."/>
            <person name="Schranz E."/>
        </authorList>
    </citation>
    <scope>NUCLEOTIDE SEQUENCE [LARGE SCALE GENOMIC DNA]</scope>
</reference>
<evidence type="ECO:0000313" key="2">
    <source>
        <dbReference type="Proteomes" id="UP001157418"/>
    </source>
</evidence>
<evidence type="ECO:0000313" key="1">
    <source>
        <dbReference type="EMBL" id="CAH1415925.1"/>
    </source>
</evidence>
<organism evidence="1 2">
    <name type="scientific">Lactuca virosa</name>
    <dbReference type="NCBI Taxonomy" id="75947"/>
    <lineage>
        <taxon>Eukaryota</taxon>
        <taxon>Viridiplantae</taxon>
        <taxon>Streptophyta</taxon>
        <taxon>Embryophyta</taxon>
        <taxon>Tracheophyta</taxon>
        <taxon>Spermatophyta</taxon>
        <taxon>Magnoliopsida</taxon>
        <taxon>eudicotyledons</taxon>
        <taxon>Gunneridae</taxon>
        <taxon>Pentapetalae</taxon>
        <taxon>asterids</taxon>
        <taxon>campanulids</taxon>
        <taxon>Asterales</taxon>
        <taxon>Asteraceae</taxon>
        <taxon>Cichorioideae</taxon>
        <taxon>Cichorieae</taxon>
        <taxon>Lactucinae</taxon>
        <taxon>Lactuca</taxon>
    </lineage>
</organism>
<name>A0AAU9LPV4_9ASTR</name>
<dbReference type="Proteomes" id="UP001157418">
    <property type="component" value="Unassembled WGS sequence"/>
</dbReference>
<dbReference type="EMBL" id="CAKMRJ010000002">
    <property type="protein sequence ID" value="CAH1415925.1"/>
    <property type="molecule type" value="Genomic_DNA"/>
</dbReference>
<keyword evidence="2" id="KW-1185">Reference proteome</keyword>
<sequence>MLLTSSGGYIHKKVAKDVTEKSLKGCSEKEVPTRFEKVVQEVVKELSIPEPVVKKSNKLKTKSNSSSVVINDITDEEVQNKRNCSAAGLLNTLKKLRAQTVEESSTKATSNTFEADYDSEEKEDAVLGNYDLIFNDSPQRDAIVKSNVEETSIINENVT</sequence>
<protein>
    <submittedName>
        <fullName evidence="1">Uncharacterized protein</fullName>
    </submittedName>
</protein>
<accession>A0AAU9LPV4</accession>
<dbReference type="AlphaFoldDB" id="A0AAU9LPV4"/>
<proteinExistence type="predicted"/>
<comment type="caution">
    <text evidence="1">The sequence shown here is derived from an EMBL/GenBank/DDBJ whole genome shotgun (WGS) entry which is preliminary data.</text>
</comment>